<keyword evidence="4" id="KW-0808">Transferase</keyword>
<dbReference type="Proteomes" id="UP000887566">
    <property type="component" value="Unplaced"/>
</dbReference>
<feature type="transmembrane region" description="Helical" evidence="8">
    <location>
        <begin position="274"/>
        <end position="291"/>
    </location>
</feature>
<dbReference type="GO" id="GO:0000030">
    <property type="term" value="F:mannosyltransferase activity"/>
    <property type="evidence" value="ECO:0007669"/>
    <property type="project" value="InterPro"/>
</dbReference>
<organism evidence="9 10">
    <name type="scientific">Plectus sambesii</name>
    <dbReference type="NCBI Taxonomy" id="2011161"/>
    <lineage>
        <taxon>Eukaryota</taxon>
        <taxon>Metazoa</taxon>
        <taxon>Ecdysozoa</taxon>
        <taxon>Nematoda</taxon>
        <taxon>Chromadorea</taxon>
        <taxon>Plectida</taxon>
        <taxon>Plectina</taxon>
        <taxon>Plectoidea</taxon>
        <taxon>Plectidae</taxon>
        <taxon>Plectus</taxon>
    </lineage>
</organism>
<dbReference type="CDD" id="cd20177">
    <property type="entry name" value="Dpy19"/>
    <property type="match status" value="1"/>
</dbReference>
<feature type="transmembrane region" description="Helical" evidence="8">
    <location>
        <begin position="298"/>
        <end position="315"/>
    </location>
</feature>
<dbReference type="AlphaFoldDB" id="A0A914UJ24"/>
<protein>
    <submittedName>
        <fullName evidence="10">Uncharacterized protein</fullName>
    </submittedName>
</protein>
<dbReference type="WBParaSite" id="PSAMB.scaffold1050size36677.g10627.t1">
    <property type="protein sequence ID" value="PSAMB.scaffold1050size36677.g10627.t1"/>
    <property type="gene ID" value="PSAMB.scaffold1050size36677.g10627"/>
</dbReference>
<dbReference type="GO" id="GO:0005637">
    <property type="term" value="C:nuclear inner membrane"/>
    <property type="evidence" value="ECO:0007669"/>
    <property type="project" value="TreeGrafter"/>
</dbReference>
<evidence type="ECO:0000256" key="1">
    <source>
        <dbReference type="ARBA" id="ARBA00004141"/>
    </source>
</evidence>
<feature type="transmembrane region" description="Helical" evidence="8">
    <location>
        <begin position="350"/>
        <end position="370"/>
    </location>
</feature>
<evidence type="ECO:0000313" key="9">
    <source>
        <dbReference type="Proteomes" id="UP000887566"/>
    </source>
</evidence>
<feature type="transmembrane region" description="Helical" evidence="8">
    <location>
        <begin position="463"/>
        <end position="481"/>
    </location>
</feature>
<keyword evidence="3" id="KW-0328">Glycosyltransferase</keyword>
<dbReference type="Pfam" id="PF10034">
    <property type="entry name" value="Dpy19"/>
    <property type="match status" value="1"/>
</dbReference>
<evidence type="ECO:0000256" key="3">
    <source>
        <dbReference type="ARBA" id="ARBA00022676"/>
    </source>
</evidence>
<comment type="similarity">
    <text evidence="2">Belongs to the dpy-19 family.</text>
</comment>
<evidence type="ECO:0000256" key="8">
    <source>
        <dbReference type="SAM" id="Phobius"/>
    </source>
</evidence>
<dbReference type="PANTHER" id="PTHR31488">
    <property type="entry name" value="DPY-19-LIKE 1, LIKE (H. SAPIENS)"/>
    <property type="match status" value="1"/>
</dbReference>
<sequence>MGEQLAGGCAIALHATARNDLMGGCHILVSSSLFQLVHACIVFAVLHRNHVAGMFESDRHFSHLADFEREMTYRTEMGLYYSYYKTLIEAPTLVDGFHQITQDNITEYGHTINTLKRFNLYPEVILAAHYRLFKRIAAALDWKTEDCWQVNRGQGLPPISSCEGIGNPHYFYIDHVFAVAGTAAAALFWLGVLVSDSIFGGFITIASFFFNHGEATRVQWTPPLRESFAYPVFIAQILVVSYILKYRKTGISWSLLLSALTLTFMLFWQFAQFALTTQVGSLFATFLLDFISRGTMKTIIYGHLMAFLSGFVLLFGNEMLLTSFFLSSVVTTMIILALDGALNKITFRPLLIIIQAVIFVAGTLGIKLGFGHLLAVEDDAHIFEILRAKFSDFANFHTRLYTCAPEFDFLGYEAPRKLMLTMLLPSAILAICLFGVFLLRSELSSLLWRTSSPIARVKPHSELVYNVVQLACFTVMAVLIMRLKLFWTPHLCVVAAMLANRQLIESALGSAMTARLKPVYHKAALVALLSAMAYRGYTNLNDQWNIRGEYSNPSQEMLFDWILKNTDKNAVFAGTMPVMANLKLSTNRPIVNHPHYEDVGIRERTMRVYSMFSRKSPEEVHATLKNMGVNYFVFEYGWCGANQQKPQCSYPAIWDLVDPVNKGKPALCDIVNNAKTKTLGPFQIVYAQQGYKLLKVQ</sequence>
<evidence type="ECO:0000313" key="10">
    <source>
        <dbReference type="WBParaSite" id="PSAMB.scaffold1050size36677.g10627.t1"/>
    </source>
</evidence>
<keyword evidence="9" id="KW-1185">Reference proteome</keyword>
<evidence type="ECO:0000256" key="6">
    <source>
        <dbReference type="ARBA" id="ARBA00022989"/>
    </source>
</evidence>
<feature type="transmembrane region" description="Helical" evidence="8">
    <location>
        <begin position="27"/>
        <end position="46"/>
    </location>
</feature>
<keyword evidence="6 8" id="KW-1133">Transmembrane helix</keyword>
<feature type="transmembrane region" description="Helical" evidence="8">
    <location>
        <begin position="228"/>
        <end position="244"/>
    </location>
</feature>
<evidence type="ECO:0000256" key="2">
    <source>
        <dbReference type="ARBA" id="ARBA00008744"/>
    </source>
</evidence>
<evidence type="ECO:0000256" key="5">
    <source>
        <dbReference type="ARBA" id="ARBA00022692"/>
    </source>
</evidence>
<feature type="transmembrane region" description="Helical" evidence="8">
    <location>
        <begin position="418"/>
        <end position="439"/>
    </location>
</feature>
<keyword evidence="5 8" id="KW-0812">Transmembrane</keyword>
<feature type="transmembrane region" description="Helical" evidence="8">
    <location>
        <begin position="321"/>
        <end position="338"/>
    </location>
</feature>
<dbReference type="InterPro" id="IPR047462">
    <property type="entry name" value="Dpy19"/>
</dbReference>
<evidence type="ECO:0000256" key="4">
    <source>
        <dbReference type="ARBA" id="ARBA00022679"/>
    </source>
</evidence>
<keyword evidence="7 8" id="KW-0472">Membrane</keyword>
<dbReference type="InterPro" id="IPR018732">
    <property type="entry name" value="Dpy-19/Dpy-19-like"/>
</dbReference>
<dbReference type="PANTHER" id="PTHR31488:SF1">
    <property type="entry name" value="C-MANNOSYLTRANSFERASE DPY19L1"/>
    <property type="match status" value="1"/>
</dbReference>
<name>A0A914UJ24_9BILA</name>
<proteinExistence type="inferred from homology"/>
<reference evidence="10" key="1">
    <citation type="submission" date="2022-11" db="UniProtKB">
        <authorList>
            <consortium name="WormBaseParasite"/>
        </authorList>
    </citation>
    <scope>IDENTIFICATION</scope>
</reference>
<evidence type="ECO:0000256" key="7">
    <source>
        <dbReference type="ARBA" id="ARBA00023136"/>
    </source>
</evidence>
<feature type="transmembrane region" description="Helical" evidence="8">
    <location>
        <begin position="176"/>
        <end position="208"/>
    </location>
</feature>
<comment type="subcellular location">
    <subcellularLocation>
        <location evidence="1">Membrane</location>
        <topology evidence="1">Multi-pass membrane protein</topology>
    </subcellularLocation>
</comment>
<feature type="transmembrane region" description="Helical" evidence="8">
    <location>
        <begin position="251"/>
        <end position="268"/>
    </location>
</feature>
<accession>A0A914UJ24</accession>